<dbReference type="EMBL" id="CP003368">
    <property type="protein sequence ID" value="AGB28666.1"/>
    <property type="molecule type" value="Genomic_DNA"/>
</dbReference>
<dbReference type="Proteomes" id="UP000010862">
    <property type="component" value="Chromosome 1"/>
</dbReference>
<organism evidence="1 2">
    <name type="scientific">Prevotella dentalis (strain ATCC 49559 / DSM 3688 / JCM 13448 / NCTC 12043 / ES 2772)</name>
    <name type="common">Mitsuokella dentalis</name>
    <dbReference type="NCBI Taxonomy" id="908937"/>
    <lineage>
        <taxon>Bacteria</taxon>
        <taxon>Pseudomonadati</taxon>
        <taxon>Bacteroidota</taxon>
        <taxon>Bacteroidia</taxon>
        <taxon>Bacteroidales</taxon>
        <taxon>Prevotellaceae</taxon>
        <taxon>Prevotella</taxon>
    </lineage>
</organism>
<proteinExistence type="predicted"/>
<dbReference type="KEGG" id="pdt:Prede_1346"/>
<reference evidence="2" key="1">
    <citation type="submission" date="2012-02" db="EMBL/GenBank/DDBJ databases">
        <title>Complete sequence of chromosome 1 of Prevotella dentalis DSM 3688.</title>
        <authorList>
            <person name="Lucas S."/>
            <person name="Copeland A."/>
            <person name="Lapidus A."/>
            <person name="Glavina del Rio T."/>
            <person name="Dalin E."/>
            <person name="Tice H."/>
            <person name="Bruce D."/>
            <person name="Goodwin L."/>
            <person name="Pitluck S."/>
            <person name="Peters L."/>
            <person name="Mikhailova N."/>
            <person name="Chertkov O."/>
            <person name="Kyrpides N."/>
            <person name="Mavromatis K."/>
            <person name="Ivanova N."/>
            <person name="Brettin T."/>
            <person name="Detter J.C."/>
            <person name="Han C."/>
            <person name="Larimer F."/>
            <person name="Land M."/>
            <person name="Hauser L."/>
            <person name="Markowitz V."/>
            <person name="Cheng J.-F."/>
            <person name="Hugenholtz P."/>
            <person name="Woyke T."/>
            <person name="Wu D."/>
            <person name="Gronow S."/>
            <person name="Wellnitz S."/>
            <person name="Brambilla E."/>
            <person name="Klenk H.-P."/>
            <person name="Eisen J.A."/>
        </authorList>
    </citation>
    <scope>NUCLEOTIDE SEQUENCE [LARGE SCALE GENOMIC DNA]</scope>
    <source>
        <strain evidence="2">ATCC 49559 / DSM 3688 / JCM 13448 / NCTC 12043 / ES 2772</strain>
    </source>
</reference>
<dbReference type="AlphaFoldDB" id="L0JEA4"/>
<dbReference type="HOGENOM" id="CLU_2466428_0_0_10"/>
<evidence type="ECO:0000313" key="2">
    <source>
        <dbReference type="Proteomes" id="UP000010862"/>
    </source>
</evidence>
<keyword evidence="2" id="KW-1185">Reference proteome</keyword>
<gene>
    <name evidence="1" type="ordered locus">Prede_1346</name>
</gene>
<dbReference type="PATRIC" id="fig|908937.9.peg.1409"/>
<sequence length="88" mass="10689">MDEMEWYEVKAVLDYQHYAYKDVWEANRLTSFVVSKMLGSKIETPNDLMPFYWEEEDTDEKETASKEQMEELRRRAKEIEDNLNKKTN</sequence>
<evidence type="ECO:0000313" key="1">
    <source>
        <dbReference type="EMBL" id="AGB28666.1"/>
    </source>
</evidence>
<name>L0JEA4_PREDD</name>
<protein>
    <submittedName>
        <fullName evidence="1">Uncharacterized protein</fullName>
    </submittedName>
</protein>
<accession>L0JEA4</accession>